<dbReference type="PIRSF" id="PIRSF028744">
    <property type="entry name" value="Addict_mod_HI1419"/>
    <property type="match status" value="1"/>
</dbReference>
<accession>A0A317Q510</accession>
<dbReference type="PANTHER" id="PTHR41791">
    <property type="entry name" value="SSL7039 PROTEIN"/>
    <property type="match status" value="1"/>
</dbReference>
<dbReference type="EMBL" id="QGTT01000012">
    <property type="protein sequence ID" value="PWW11196.1"/>
    <property type="molecule type" value="Genomic_DNA"/>
</dbReference>
<proteinExistence type="predicted"/>
<dbReference type="InterPro" id="IPR009241">
    <property type="entry name" value="HigB-like"/>
</dbReference>
<dbReference type="PANTHER" id="PTHR41791:SF1">
    <property type="entry name" value="SSL7039 PROTEIN"/>
    <property type="match status" value="1"/>
</dbReference>
<reference evidence="1 2" key="1">
    <citation type="submission" date="2018-05" db="EMBL/GenBank/DDBJ databases">
        <title>Freshwater and sediment microbial communities from various areas in North America, analyzing microbe dynamics in response to fracking.</title>
        <authorList>
            <person name="Lamendella R."/>
        </authorList>
    </citation>
    <scope>NUCLEOTIDE SEQUENCE [LARGE SCALE GENOMIC DNA]</scope>
    <source>
        <strain evidence="1 2">125B1</strain>
    </source>
</reference>
<name>A0A317Q510_9GAMM</name>
<protein>
    <submittedName>
        <fullName evidence="1">Putative addiction module killer protein</fullName>
    </submittedName>
</protein>
<organism evidence="1 2">
    <name type="scientific">Pseudidiomarina maritima</name>
    <dbReference type="NCBI Taxonomy" id="519453"/>
    <lineage>
        <taxon>Bacteria</taxon>
        <taxon>Pseudomonadati</taxon>
        <taxon>Pseudomonadota</taxon>
        <taxon>Gammaproteobacteria</taxon>
        <taxon>Alteromonadales</taxon>
        <taxon>Idiomarinaceae</taxon>
        <taxon>Pseudidiomarina</taxon>
    </lineage>
</organism>
<keyword evidence="2" id="KW-1185">Reference proteome</keyword>
<dbReference type="Pfam" id="PF05973">
    <property type="entry name" value="Gp49"/>
    <property type="match status" value="1"/>
</dbReference>
<comment type="caution">
    <text evidence="1">The sequence shown here is derived from an EMBL/GenBank/DDBJ whole genome shotgun (WGS) entry which is preliminary data.</text>
</comment>
<dbReference type="OrthoDB" id="9800258at2"/>
<evidence type="ECO:0000313" key="1">
    <source>
        <dbReference type="EMBL" id="PWW11196.1"/>
    </source>
</evidence>
<dbReference type="RefSeq" id="WP_110076331.1">
    <property type="nucleotide sequence ID" value="NZ_QGTT01000012.1"/>
</dbReference>
<dbReference type="Proteomes" id="UP000246964">
    <property type="component" value="Unassembled WGS sequence"/>
</dbReference>
<sequence length="113" mass="12953">MPNESVLRVAHEFVDSDGRSPFREWLLNIKDVRAQAKITKAIVQMESGNFGDCKAITNAHGIFEKRLHFGPGYRIYYCFDGAKLIILLAGSDKSTQRATIELAKRYLDDYRKR</sequence>
<dbReference type="AlphaFoldDB" id="A0A317Q510"/>
<dbReference type="NCBIfam" id="TIGR02683">
    <property type="entry name" value="upstrm_HI1419"/>
    <property type="match status" value="1"/>
</dbReference>
<dbReference type="InterPro" id="IPR014056">
    <property type="entry name" value="TypeIITA-like_toxin_pred"/>
</dbReference>
<gene>
    <name evidence="1" type="ORF">DET45_11256</name>
</gene>
<evidence type="ECO:0000313" key="2">
    <source>
        <dbReference type="Proteomes" id="UP000246964"/>
    </source>
</evidence>